<dbReference type="AlphaFoldDB" id="A0A2S7K041"/>
<evidence type="ECO:0000313" key="4">
    <source>
        <dbReference type="Proteomes" id="UP000239504"/>
    </source>
</evidence>
<evidence type="ECO:0000313" key="3">
    <source>
        <dbReference type="EMBL" id="PQA85874.1"/>
    </source>
</evidence>
<sequence>MITFDSPLSLFTTLFGWQFYNVIWDVLVGTGIAFLPFLGLLITTVIDTRTEGDLTDSQSKVALARLETQLLVMLIVIGFAGTPMDLTSFQHDNIQARPYAKTISDPAPATVTPAASDSTYDAVFGCPAGDASCTGTDIPLPAWWYGVVAFSEGFNRAVIAGLPSLEGLRDVIATSKLANIADPAVQAETNMFYSQCFTPARSKLQELRPAAFDPRELWLGSATFLTQNRFYRRDLRARVAIEGFPYDASRDFEWETAPADGWGKPTCRQWWLGEGAAAGAQGLRAKLIDEVNATAAGLIPAIAAAFPGWATPGAVDNFAVRKLIENNPPSFSNEDLLLSRNNYAGVGGTMRTAARELGLGSGRQDVLTKLETMLLAAPMLQALIKLGIFGLLPFLLVASRYSLSTLIVGAVAIFTVSSWSSWWYMASWVDENLMKSFWPDVNYLDTLFSTHYNTNTGGLISPVGGTTKFNLLNLVTASTYIFFPLIFSTLMGLAGYQAARAASTLQVAASAPAVNTAATGAFNAGRKVSGKVATVGRASAAKIGK</sequence>
<dbReference type="EMBL" id="PJCH01000016">
    <property type="protein sequence ID" value="PQA85874.1"/>
    <property type="molecule type" value="Genomic_DNA"/>
</dbReference>
<feature type="transmembrane region" description="Helical" evidence="1">
    <location>
        <begin position="20"/>
        <end position="42"/>
    </location>
</feature>
<keyword evidence="4" id="KW-1185">Reference proteome</keyword>
<keyword evidence="1" id="KW-0472">Membrane</keyword>
<dbReference type="OrthoDB" id="5645662at2"/>
<comment type="caution">
    <text evidence="3">The sequence shown here is derived from an EMBL/GenBank/DDBJ whole genome shotgun (WGS) entry which is preliminary data.</text>
</comment>
<dbReference type="InterPro" id="IPR012931">
    <property type="entry name" value="TraG_N_Proteobacteria"/>
</dbReference>
<name>A0A2S7K041_9PROT</name>
<accession>A0A2S7K041</accession>
<evidence type="ECO:0000256" key="1">
    <source>
        <dbReference type="SAM" id="Phobius"/>
    </source>
</evidence>
<proteinExistence type="predicted"/>
<feature type="transmembrane region" description="Helical" evidence="1">
    <location>
        <begin position="403"/>
        <end position="425"/>
    </location>
</feature>
<keyword evidence="1" id="KW-0812">Transmembrane</keyword>
<keyword evidence="1" id="KW-1133">Transmembrane helix</keyword>
<feature type="transmembrane region" description="Helical" evidence="1">
    <location>
        <begin position="477"/>
        <end position="496"/>
    </location>
</feature>
<gene>
    <name evidence="3" type="ORF">CW354_20285</name>
</gene>
<reference evidence="3 4" key="1">
    <citation type="submission" date="2017-12" db="EMBL/GenBank/DDBJ databases">
        <authorList>
            <person name="Hurst M.R.H."/>
        </authorList>
    </citation>
    <scope>NUCLEOTIDE SEQUENCE [LARGE SCALE GENOMIC DNA]</scope>
    <source>
        <strain evidence="3 4">SY-3-19</strain>
    </source>
</reference>
<feature type="domain" description="TraG N-terminal Proteobacteria" evidence="2">
    <location>
        <begin position="10"/>
        <end position="511"/>
    </location>
</feature>
<dbReference type="Proteomes" id="UP000239504">
    <property type="component" value="Unassembled WGS sequence"/>
</dbReference>
<feature type="transmembrane region" description="Helical" evidence="1">
    <location>
        <begin position="62"/>
        <end position="81"/>
    </location>
</feature>
<feature type="transmembrane region" description="Helical" evidence="1">
    <location>
        <begin position="373"/>
        <end position="396"/>
    </location>
</feature>
<evidence type="ECO:0000259" key="2">
    <source>
        <dbReference type="Pfam" id="PF07916"/>
    </source>
</evidence>
<dbReference type="RefSeq" id="WP_104831927.1">
    <property type="nucleotide sequence ID" value="NZ_PJCH01000016.1"/>
</dbReference>
<protein>
    <recommendedName>
        <fullName evidence="2">TraG N-terminal Proteobacteria domain-containing protein</fullName>
    </recommendedName>
</protein>
<organism evidence="3 4">
    <name type="scientific">Hyphococcus luteus</name>
    <dbReference type="NCBI Taxonomy" id="2058213"/>
    <lineage>
        <taxon>Bacteria</taxon>
        <taxon>Pseudomonadati</taxon>
        <taxon>Pseudomonadota</taxon>
        <taxon>Alphaproteobacteria</taxon>
        <taxon>Parvularculales</taxon>
        <taxon>Parvularculaceae</taxon>
        <taxon>Hyphococcus</taxon>
    </lineage>
</organism>
<dbReference type="Pfam" id="PF07916">
    <property type="entry name" value="TraG_N"/>
    <property type="match status" value="1"/>
</dbReference>